<reference evidence="8" key="1">
    <citation type="journal article" date="2023" name="Science">
        <title>Elucidation of the pathway for biosynthesis of saponin adjuvants from the soapbark tree.</title>
        <authorList>
            <person name="Reed J."/>
            <person name="Orme A."/>
            <person name="El-Demerdash A."/>
            <person name="Owen C."/>
            <person name="Martin L.B.B."/>
            <person name="Misra R.C."/>
            <person name="Kikuchi S."/>
            <person name="Rejzek M."/>
            <person name="Martin A.C."/>
            <person name="Harkess A."/>
            <person name="Leebens-Mack J."/>
            <person name="Louveau T."/>
            <person name="Stephenson M.J."/>
            <person name="Osbourn A."/>
        </authorList>
    </citation>
    <scope>NUCLEOTIDE SEQUENCE</scope>
    <source>
        <strain evidence="8">S10</strain>
    </source>
</reference>
<dbReference type="AlphaFoldDB" id="A0AAD7M6D0"/>
<dbReference type="KEGG" id="qsa:O6P43_008908"/>
<keyword evidence="4 7" id="KW-1133">Transmembrane helix</keyword>
<accession>A0AAD7M6D0</accession>
<evidence type="ECO:0000256" key="7">
    <source>
        <dbReference type="SAM" id="Phobius"/>
    </source>
</evidence>
<evidence type="ECO:0000313" key="8">
    <source>
        <dbReference type="EMBL" id="KAJ7970779.1"/>
    </source>
</evidence>
<feature type="transmembrane region" description="Helical" evidence="7">
    <location>
        <begin position="216"/>
        <end position="235"/>
    </location>
</feature>
<evidence type="ECO:0000256" key="5">
    <source>
        <dbReference type="ARBA" id="ARBA00023136"/>
    </source>
</evidence>
<comment type="caution">
    <text evidence="8">The sequence shown here is derived from an EMBL/GenBank/DDBJ whole genome shotgun (WGS) entry which is preliminary data.</text>
</comment>
<evidence type="ECO:0000256" key="6">
    <source>
        <dbReference type="SAM" id="MobiDB-lite"/>
    </source>
</evidence>
<evidence type="ECO:0000256" key="3">
    <source>
        <dbReference type="ARBA" id="ARBA00022692"/>
    </source>
</evidence>
<keyword evidence="3 7" id="KW-0812">Transmembrane</keyword>
<dbReference type="PANTHER" id="PTHR21716:SF4">
    <property type="entry name" value="TRANSMEMBRANE PROTEIN 245"/>
    <property type="match status" value="1"/>
</dbReference>
<name>A0AAD7M6D0_QUISA</name>
<keyword evidence="9" id="KW-1185">Reference proteome</keyword>
<feature type="compositionally biased region" description="Basic residues" evidence="6">
    <location>
        <begin position="92"/>
        <end position="103"/>
    </location>
</feature>
<feature type="transmembrane region" description="Helical" evidence="7">
    <location>
        <begin position="299"/>
        <end position="320"/>
    </location>
</feature>
<evidence type="ECO:0000256" key="2">
    <source>
        <dbReference type="ARBA" id="ARBA00009773"/>
    </source>
</evidence>
<comment type="subcellular location">
    <subcellularLocation>
        <location evidence="1">Membrane</location>
        <topology evidence="1">Multi-pass membrane protein</topology>
    </subcellularLocation>
</comment>
<evidence type="ECO:0000256" key="4">
    <source>
        <dbReference type="ARBA" id="ARBA00022989"/>
    </source>
</evidence>
<keyword evidence="5 7" id="KW-0472">Membrane</keyword>
<proteinExistence type="inferred from homology"/>
<evidence type="ECO:0000313" key="9">
    <source>
        <dbReference type="Proteomes" id="UP001163823"/>
    </source>
</evidence>
<dbReference type="InterPro" id="IPR002549">
    <property type="entry name" value="AI-2E-like"/>
</dbReference>
<feature type="transmembrane region" description="Helical" evidence="7">
    <location>
        <begin position="114"/>
        <end position="136"/>
    </location>
</feature>
<comment type="similarity">
    <text evidence="2">Belongs to the autoinducer-2 exporter (AI-2E) (TC 2.A.86) family.</text>
</comment>
<dbReference type="EMBL" id="JARAOO010000004">
    <property type="protein sequence ID" value="KAJ7970779.1"/>
    <property type="molecule type" value="Genomic_DNA"/>
</dbReference>
<sequence>MKEKAASRVQKTSDRRSLSLSLCLCPSQSSSTIRPPDGYFLHGDMSDTADTPRRHYFTPKLHNGSFRNKNHAFFRYDRFQSEPELEELQGNQRRRRRRRRQRKSPLPCDPHVRIAMYVALAHAGLALSLALLFGLAKLMQKYWRPIQWAIICSIPLRELHAALVSFRYHSLKLGLFETLTAVSISVLNATTSSLIDSQSAFLRLLRYRSTLCNRNIGFSKLMKWLITFGLFIVLYERIGIMSVPTFAIPLGYATGFGKITIKKLSSISSRKFWSNSSSLGLKISRYITSIMLNRLKTTVAIGLIAFMLVGSVLGLVFFSYKIAMEGKDAVISLKVHLDENNCAERIGLNIGWMRIKSRK</sequence>
<dbReference type="Proteomes" id="UP001163823">
    <property type="component" value="Chromosome 4"/>
</dbReference>
<dbReference type="GO" id="GO:0016020">
    <property type="term" value="C:membrane"/>
    <property type="evidence" value="ECO:0007669"/>
    <property type="project" value="UniProtKB-SubCell"/>
</dbReference>
<organism evidence="8 9">
    <name type="scientific">Quillaja saponaria</name>
    <name type="common">Soap bark tree</name>
    <dbReference type="NCBI Taxonomy" id="32244"/>
    <lineage>
        <taxon>Eukaryota</taxon>
        <taxon>Viridiplantae</taxon>
        <taxon>Streptophyta</taxon>
        <taxon>Embryophyta</taxon>
        <taxon>Tracheophyta</taxon>
        <taxon>Spermatophyta</taxon>
        <taxon>Magnoliopsida</taxon>
        <taxon>eudicotyledons</taxon>
        <taxon>Gunneridae</taxon>
        <taxon>Pentapetalae</taxon>
        <taxon>rosids</taxon>
        <taxon>fabids</taxon>
        <taxon>Fabales</taxon>
        <taxon>Quillajaceae</taxon>
        <taxon>Quillaja</taxon>
    </lineage>
</organism>
<gene>
    <name evidence="8" type="ORF">O6P43_008908</name>
</gene>
<dbReference type="PANTHER" id="PTHR21716">
    <property type="entry name" value="TRANSMEMBRANE PROTEIN"/>
    <property type="match status" value="1"/>
</dbReference>
<protein>
    <submittedName>
        <fullName evidence="8">Transmembrane protein</fullName>
    </submittedName>
</protein>
<feature type="region of interest" description="Disordered" evidence="6">
    <location>
        <begin position="85"/>
        <end position="105"/>
    </location>
</feature>
<evidence type="ECO:0000256" key="1">
    <source>
        <dbReference type="ARBA" id="ARBA00004141"/>
    </source>
</evidence>